<dbReference type="InterPro" id="IPR013103">
    <property type="entry name" value="RVT_2"/>
</dbReference>
<evidence type="ECO:0000313" key="3">
    <source>
        <dbReference type="Proteomes" id="UP000619265"/>
    </source>
</evidence>
<dbReference type="AlphaFoldDB" id="A0A833X929"/>
<dbReference type="InterPro" id="IPR043502">
    <property type="entry name" value="DNA/RNA_pol_sf"/>
</dbReference>
<dbReference type="Gramene" id="Jr12_19580_p1">
    <property type="protein sequence ID" value="cds.Jr12_19580_p1"/>
    <property type="gene ID" value="Jr12_19580"/>
</dbReference>
<dbReference type="CDD" id="cd09272">
    <property type="entry name" value="RNase_HI_RT_Ty1"/>
    <property type="match status" value="1"/>
</dbReference>
<dbReference type="EMBL" id="LIHL02000012">
    <property type="protein sequence ID" value="KAF5453190.1"/>
    <property type="molecule type" value="Genomic_DNA"/>
</dbReference>
<dbReference type="Pfam" id="PF07727">
    <property type="entry name" value="RVT_2"/>
    <property type="match status" value="2"/>
</dbReference>
<feature type="non-terminal residue" evidence="2">
    <location>
        <position position="360"/>
    </location>
</feature>
<comment type="caution">
    <text evidence="2">The sequence shown here is derived from an EMBL/GenBank/DDBJ whole genome shotgun (WGS) entry which is preliminary data.</text>
</comment>
<feature type="domain" description="Reverse transcriptase Ty1/copia-type" evidence="1">
    <location>
        <begin position="124"/>
        <end position="214"/>
    </location>
</feature>
<accession>A0A833X929</accession>
<evidence type="ECO:0000313" key="2">
    <source>
        <dbReference type="EMBL" id="KAF5453190.1"/>
    </source>
</evidence>
<organism evidence="2 3">
    <name type="scientific">Juglans regia</name>
    <name type="common">English walnut</name>
    <dbReference type="NCBI Taxonomy" id="51240"/>
    <lineage>
        <taxon>Eukaryota</taxon>
        <taxon>Viridiplantae</taxon>
        <taxon>Streptophyta</taxon>
        <taxon>Embryophyta</taxon>
        <taxon>Tracheophyta</taxon>
        <taxon>Spermatophyta</taxon>
        <taxon>Magnoliopsida</taxon>
        <taxon>eudicotyledons</taxon>
        <taxon>Gunneridae</taxon>
        <taxon>Pentapetalae</taxon>
        <taxon>rosids</taxon>
        <taxon>fabids</taxon>
        <taxon>Fagales</taxon>
        <taxon>Juglandaceae</taxon>
        <taxon>Juglans</taxon>
    </lineage>
</organism>
<reference evidence="2" key="1">
    <citation type="submission" date="2015-10" db="EMBL/GenBank/DDBJ databases">
        <authorList>
            <person name="Martinez-Garcia P.J."/>
            <person name="Crepeau M.W."/>
            <person name="Puiu D."/>
            <person name="Gonzalez-Ibeas D."/>
            <person name="Whalen J."/>
            <person name="Stevens K."/>
            <person name="Paul R."/>
            <person name="Butterfield T."/>
            <person name="Britton M."/>
            <person name="Reagan R."/>
            <person name="Chakraborty S."/>
            <person name="Walawage S.L."/>
            <person name="Vasquez-Gross H.A."/>
            <person name="Cardeno C."/>
            <person name="Famula R."/>
            <person name="Pratt K."/>
            <person name="Kuruganti S."/>
            <person name="Aradhya M.K."/>
            <person name="Leslie C.A."/>
            <person name="Dandekar A.M."/>
            <person name="Salzberg S.L."/>
            <person name="Wegrzyn J.L."/>
            <person name="Langley C.H."/>
            <person name="Neale D.B."/>
        </authorList>
    </citation>
    <scope>NUCLEOTIDE SEQUENCE</scope>
    <source>
        <tissue evidence="2">Leaves</tissue>
    </source>
</reference>
<proteinExistence type="predicted"/>
<dbReference type="SUPFAM" id="SSF56672">
    <property type="entry name" value="DNA/RNA polymerases"/>
    <property type="match status" value="1"/>
</dbReference>
<protein>
    <recommendedName>
        <fullName evidence="1">Reverse transcriptase Ty1/copia-type domain-containing protein</fullName>
    </recommendedName>
</protein>
<sequence>MIASGSSSPSGMKVYFPLSAVLSYESLSPQFWAFTTSVSINTEPTSYTQAIQQPIWFEAMDQELAALELNRTWTIVDLPPSKRPIECKWIYKLKFKANGSVERVKARLVAKGFTQCKEADYSLFTKCTPTSFISLFVYVDDIILMSSDTNSSNDVKQFLETKFRIKNLGVLRYFLGMEIGRTQAGIQLCQRKYALDILAETGILAAKPSPLPMEPNIKLKWDEGESFHDPALYRKLVGKLLYLANMRPDLSYNVNLLSQFMDTPRVSHYDAVLKILKYIKGTPRQGIFLHANSIMELVAYSDANWANCPDTRRSTIGGMAAVVCELTWIRYLLTDLRITIETPAIMYCDNLAAMHIATNP</sequence>
<feature type="domain" description="Reverse transcriptase Ty1/copia-type" evidence="1">
    <location>
        <begin position="70"/>
        <end position="122"/>
    </location>
</feature>
<dbReference type="PANTHER" id="PTHR11439">
    <property type="entry name" value="GAG-POL-RELATED RETROTRANSPOSON"/>
    <property type="match status" value="1"/>
</dbReference>
<gene>
    <name evidence="2" type="ORF">F2P56_028110</name>
</gene>
<evidence type="ECO:0000259" key="1">
    <source>
        <dbReference type="Pfam" id="PF07727"/>
    </source>
</evidence>
<name>A0A833X929_JUGRE</name>
<dbReference type="Proteomes" id="UP000619265">
    <property type="component" value="Unassembled WGS sequence"/>
</dbReference>
<dbReference type="PANTHER" id="PTHR11439:SF470">
    <property type="entry name" value="CYSTEINE-RICH RLK (RECEPTOR-LIKE PROTEIN KINASE) 8"/>
    <property type="match status" value="1"/>
</dbReference>
<reference evidence="2" key="2">
    <citation type="submission" date="2020-03" db="EMBL/GenBank/DDBJ databases">
        <title>Walnut 2.0.</title>
        <authorList>
            <person name="Marrano A."/>
            <person name="Britton M."/>
            <person name="Zimin A.V."/>
            <person name="Zaini P.A."/>
            <person name="Workman R."/>
            <person name="Puiu D."/>
            <person name="Bianco L."/>
            <person name="Allen B.J."/>
            <person name="Troggio M."/>
            <person name="Leslie C.A."/>
            <person name="Timp W."/>
            <person name="Dendekar A."/>
            <person name="Salzberg S.L."/>
            <person name="Neale D.B."/>
        </authorList>
    </citation>
    <scope>NUCLEOTIDE SEQUENCE</scope>
    <source>
        <tissue evidence="2">Leaves</tissue>
    </source>
</reference>